<proteinExistence type="predicted"/>
<dbReference type="EMBL" id="FOSG01000007">
    <property type="protein sequence ID" value="SFK63116.1"/>
    <property type="molecule type" value="Genomic_DNA"/>
</dbReference>
<evidence type="ECO:0008006" key="3">
    <source>
        <dbReference type="Google" id="ProtNLM"/>
    </source>
</evidence>
<protein>
    <recommendedName>
        <fullName evidence="3">Peptidase M6-like domain-containing protein</fullName>
    </recommendedName>
</protein>
<gene>
    <name evidence="1" type="ORF">SAMN05192584_107234</name>
</gene>
<dbReference type="Proteomes" id="UP000198928">
    <property type="component" value="Unassembled WGS sequence"/>
</dbReference>
<evidence type="ECO:0000313" key="2">
    <source>
        <dbReference type="Proteomes" id="UP000198928"/>
    </source>
</evidence>
<name>A0A1I4B5H8_9ACTN</name>
<organism evidence="1 2">
    <name type="scientific">Streptomyces pini</name>
    <dbReference type="NCBI Taxonomy" id="1520580"/>
    <lineage>
        <taxon>Bacteria</taxon>
        <taxon>Bacillati</taxon>
        <taxon>Actinomycetota</taxon>
        <taxon>Actinomycetes</taxon>
        <taxon>Kitasatosporales</taxon>
        <taxon>Streptomycetaceae</taxon>
        <taxon>Streptomyces</taxon>
    </lineage>
</organism>
<dbReference type="AlphaFoldDB" id="A0A1I4B5H8"/>
<keyword evidence="2" id="KW-1185">Reference proteome</keyword>
<reference evidence="2" key="1">
    <citation type="submission" date="2016-10" db="EMBL/GenBank/DDBJ databases">
        <authorList>
            <person name="Varghese N."/>
            <person name="Submissions S."/>
        </authorList>
    </citation>
    <scope>NUCLEOTIDE SEQUENCE [LARGE SCALE GENOMIC DNA]</scope>
    <source>
        <strain evidence="2">PL19</strain>
    </source>
</reference>
<sequence>MTSDRGHRAPRAPREGRFAPLWTRLGWAAVMALLAALLAPAAQASHHHTGSTQSHLHNMHYNTVNSGGPGTYDEQYCGQVHSSSYLTHSQATNFLQNTLTGQGDRDWDGTGDYRIDMWLAPNPCTSYPSAERAGIEMEYHYAADWSGVCGGSYGYYNCAVDQNPVYNSAYGHTDYRWNVIYLVDSSGGQLDNRGRAFINHETGHSWGLLDPRWDGDCHTPSIMHGSYTYGCTNWQNWWPSSYDYNSVVTVMNGV</sequence>
<accession>A0A1I4B5H8</accession>
<evidence type="ECO:0000313" key="1">
    <source>
        <dbReference type="EMBL" id="SFK63116.1"/>
    </source>
</evidence>
<dbReference type="OrthoDB" id="3359195at2"/>
<dbReference type="RefSeq" id="WP_139238096.1">
    <property type="nucleotide sequence ID" value="NZ_FOSG01000007.1"/>
</dbReference>